<dbReference type="InterPro" id="IPR019694">
    <property type="entry name" value="Phage_HP1_Orf23"/>
</dbReference>
<dbReference type="OrthoDB" id="1041499at2"/>
<accession>A0A444HEM2</accession>
<comment type="caution">
    <text evidence="1">The sequence shown here is derived from an EMBL/GenBank/DDBJ whole genome shotgun (WGS) entry which is preliminary data.</text>
</comment>
<organism evidence="1 2">
    <name type="scientific">Flavobacterium cerinum</name>
    <dbReference type="NCBI Taxonomy" id="2502784"/>
    <lineage>
        <taxon>Bacteria</taxon>
        <taxon>Pseudomonadati</taxon>
        <taxon>Bacteroidota</taxon>
        <taxon>Flavobacteriia</taxon>
        <taxon>Flavobacteriales</taxon>
        <taxon>Flavobacteriaceae</taxon>
        <taxon>Flavobacterium</taxon>
    </lineage>
</organism>
<keyword evidence="2" id="KW-1185">Reference proteome</keyword>
<gene>
    <name evidence="1" type="ORF">EPI11_00095</name>
</gene>
<dbReference type="Pfam" id="PF10758">
    <property type="entry name" value="DUF2586"/>
    <property type="match status" value="1"/>
</dbReference>
<evidence type="ECO:0000313" key="2">
    <source>
        <dbReference type="Proteomes" id="UP000287527"/>
    </source>
</evidence>
<evidence type="ECO:0008006" key="3">
    <source>
        <dbReference type="Google" id="ProtNLM"/>
    </source>
</evidence>
<evidence type="ECO:0000313" key="1">
    <source>
        <dbReference type="EMBL" id="RWX03364.1"/>
    </source>
</evidence>
<dbReference type="AlphaFoldDB" id="A0A444HEM2"/>
<sequence length="412" mass="45190">MKRPNLTVEKLNGALGRRAATNDMITAAVMNAVASDDLVLNKVYDFLNIGDVEALGLNAEYDQTNKVLVYSRLKRLFDRNPSITVHCMFVAQNVTMTQMCDKANNYLALILRSKKGTVVQAFVCRNPDEEYEPTIETGIDADSINAMYKAQELCNFEFEKDRYCDFFIEGRSFSGLAATALHLREPVNECPDVSLILFADNDVSKSDALYAGYAAVEDFVGLLSIAEVSQNAGELIPQFNLTDAANGYFLNAGLSSGKHIDEISEESLDLLNEKGYILCGYTSGIPGIYITDTNTCSDIESDYAYVENNRTIKKAIKLARTALLPRIKARIYVDPINGKIAPEVAKDIEILAKTAIKPMEASGDISGGIAAYVDPEQNVLATSKLFVSLTFVPVAIGRYITLKIGFNNPLNS</sequence>
<dbReference type="EMBL" id="SBII01000001">
    <property type="protein sequence ID" value="RWX03364.1"/>
    <property type="molecule type" value="Genomic_DNA"/>
</dbReference>
<dbReference type="Proteomes" id="UP000287527">
    <property type="component" value="Unassembled WGS sequence"/>
</dbReference>
<dbReference type="RefSeq" id="WP_128387920.1">
    <property type="nucleotide sequence ID" value="NZ_SBII01000001.1"/>
</dbReference>
<reference evidence="1 2" key="1">
    <citation type="submission" date="2019-01" db="EMBL/GenBank/DDBJ databases">
        <title>Flavobacterium sp. nov.,isolated from freshwater.</title>
        <authorList>
            <person name="Zhang R."/>
            <person name="Du Z.-J."/>
        </authorList>
    </citation>
    <scope>NUCLEOTIDE SEQUENCE [LARGE SCALE GENOMIC DNA]</scope>
    <source>
        <strain evidence="1 2">1E403</strain>
    </source>
</reference>
<protein>
    <recommendedName>
        <fullName evidence="3">DUF2586 family protein</fullName>
    </recommendedName>
</protein>
<name>A0A444HEM2_9FLAO</name>
<proteinExistence type="predicted"/>